<feature type="transmembrane region" description="Helical" evidence="1">
    <location>
        <begin position="305"/>
        <end position="328"/>
    </location>
</feature>
<dbReference type="Pfam" id="PF09852">
    <property type="entry name" value="DUF2079"/>
    <property type="match status" value="1"/>
</dbReference>
<comment type="caution">
    <text evidence="2">The sequence shown here is derived from an EMBL/GenBank/DDBJ whole genome shotgun (WGS) entry which is preliminary data.</text>
</comment>
<dbReference type="AlphaFoldDB" id="A0A2U1AXB3"/>
<dbReference type="EMBL" id="QEKH01000015">
    <property type="protein sequence ID" value="PVY41048.1"/>
    <property type="molecule type" value="Genomic_DNA"/>
</dbReference>
<feature type="transmembrane region" description="Helical" evidence="1">
    <location>
        <begin position="491"/>
        <end position="511"/>
    </location>
</feature>
<feature type="transmembrane region" description="Helical" evidence="1">
    <location>
        <begin position="273"/>
        <end position="293"/>
    </location>
</feature>
<feature type="transmembrane region" description="Helical" evidence="1">
    <location>
        <begin position="445"/>
        <end position="465"/>
    </location>
</feature>
<proteinExistence type="predicted"/>
<dbReference type="GeneID" id="78295554"/>
<feature type="transmembrane region" description="Helical" evidence="1">
    <location>
        <begin position="12"/>
        <end position="36"/>
    </location>
</feature>
<evidence type="ECO:0000256" key="1">
    <source>
        <dbReference type="SAM" id="Phobius"/>
    </source>
</evidence>
<keyword evidence="1" id="KW-0812">Transmembrane</keyword>
<feature type="transmembrane region" description="Helical" evidence="1">
    <location>
        <begin position="399"/>
        <end position="417"/>
    </location>
</feature>
<feature type="transmembrane region" description="Helical" evidence="1">
    <location>
        <begin position="140"/>
        <end position="159"/>
    </location>
</feature>
<evidence type="ECO:0000313" key="3">
    <source>
        <dbReference type="Proteomes" id="UP000245959"/>
    </source>
</evidence>
<dbReference type="RefSeq" id="WP_116884251.1">
    <property type="nucleotide sequence ID" value="NZ_CABMMC010000056.1"/>
</dbReference>
<keyword evidence="3" id="KW-1185">Reference proteome</keyword>
<organism evidence="2 3">
    <name type="scientific">Victivallis vadensis</name>
    <dbReference type="NCBI Taxonomy" id="172901"/>
    <lineage>
        <taxon>Bacteria</taxon>
        <taxon>Pseudomonadati</taxon>
        <taxon>Lentisphaerota</taxon>
        <taxon>Lentisphaeria</taxon>
        <taxon>Victivallales</taxon>
        <taxon>Victivallaceae</taxon>
        <taxon>Victivallis</taxon>
    </lineage>
</organism>
<accession>A0A2U1AXB3</accession>
<name>A0A2U1AXB3_9BACT</name>
<gene>
    <name evidence="2" type="ORF">C8D82_11599</name>
</gene>
<keyword evidence="1" id="KW-1133">Transmembrane helix</keyword>
<feature type="transmembrane region" description="Helical" evidence="1">
    <location>
        <begin position="334"/>
        <end position="356"/>
    </location>
</feature>
<dbReference type="Proteomes" id="UP000245959">
    <property type="component" value="Unassembled WGS sequence"/>
</dbReference>
<feature type="transmembrane region" description="Helical" evidence="1">
    <location>
        <begin position="109"/>
        <end position="128"/>
    </location>
</feature>
<keyword evidence="1" id="KW-0472">Membrane</keyword>
<sequence>MMKHKTAGGVSAWRELLLAALIGMAGAWSLLFLYFWMLFINQIHYLVENSPIPAEISAVTLALGALILPGAAWFSRDFFPKLRLLNRALFPLLVPVPALLLWPESYFCLLLPVLAGGIAFYRLGAAFPPENYRRWRRLPPRCGVVLAGLGFAAAVWWYFGIQCRAYDRFFLFFSDWGEYSENYLRLAFGENRSWSDFLAVAGHWNPVPNVVMALFFRLHPAAVTVFAVNALLLGSAVPLTYALARSARLPVAAALAFGAAAFLNPVLNGQVLSLFYGYHPINFLVPVLLGFFVCRARKNRMGMAVLFLLSFLVQETAAVFWAGYALYWLAERRWLAGTALFLGCAAFFLVISSVVMPNLFAHASYAQMFHYSALGSTPLEVLCSPFLRPAAFWRTVFEWQNFAFVCSLLLPLALPVLMNPKLAVTALPLLAGVCLQSSPDVKNIVMQYGVEVSVLLLAVAVLNAARLNRGRGSALLGFIGRGIPRNRHASIQLWGLCFGTLALTAGSYFLIGRYAVTKMNWRPDVGSVIEELRREVPRESRVIATSRQRVHFLFRNSTAGLDAKPQTGDTVILALDDGATGAGELERFRAELAANPAAVPLGSIPCGGDQLVVFRLVPPGTPSGGLPFLVPMSAGQFAGSGPLLEQENPDFEVRAGSRGGTVPLLMVRPLRPVDYDVNIEIGPGGGKAGRVRLVPFANGLVPAYAAQVGQVFIAPLPEAAAGPVAVRILRRPESGPLASRKK</sequence>
<feature type="transmembrane region" description="Helical" evidence="1">
    <location>
        <begin position="221"/>
        <end position="242"/>
    </location>
</feature>
<reference evidence="2 3" key="1">
    <citation type="submission" date="2018-04" db="EMBL/GenBank/DDBJ databases">
        <title>Genomic Encyclopedia of Type Strains, Phase IV (KMG-IV): sequencing the most valuable type-strain genomes for metagenomic binning, comparative biology and taxonomic classification.</title>
        <authorList>
            <person name="Goeker M."/>
        </authorList>
    </citation>
    <scope>NUCLEOTIDE SEQUENCE [LARGE SCALE GENOMIC DNA]</scope>
    <source>
        <strain evidence="2 3">DSM 14823</strain>
    </source>
</reference>
<evidence type="ECO:0000313" key="2">
    <source>
        <dbReference type="EMBL" id="PVY41048.1"/>
    </source>
</evidence>
<protein>
    <submittedName>
        <fullName evidence="2">Putative membrane protein DUF2079</fullName>
    </submittedName>
</protein>
<feature type="transmembrane region" description="Helical" evidence="1">
    <location>
        <begin position="56"/>
        <end position="75"/>
    </location>
</feature>
<feature type="transmembrane region" description="Helical" evidence="1">
    <location>
        <begin position="249"/>
        <end position="267"/>
    </location>
</feature>
<dbReference type="InterPro" id="IPR018650">
    <property type="entry name" value="STSV1_Orf64"/>
</dbReference>